<name>M9RDN3_9RHOB</name>
<dbReference type="OrthoDB" id="7437044at2"/>
<reference evidence="1 2" key="1">
    <citation type="journal article" date="2013" name="PLoS ONE">
        <title>Poles Apart: Arctic and Antarctic Octadecabacter strains Share High Genome Plasticity and a New Type of Xanthorhodopsin.</title>
        <authorList>
            <person name="Vollmers J."/>
            <person name="Voget S."/>
            <person name="Dietrich S."/>
            <person name="Gollnow K."/>
            <person name="Smits M."/>
            <person name="Meyer K."/>
            <person name="Brinkhoff T."/>
            <person name="Simon M."/>
            <person name="Daniel R."/>
        </authorList>
    </citation>
    <scope>NUCLEOTIDE SEQUENCE [LARGE SCALE GENOMIC DNA]</scope>
    <source>
        <strain evidence="1 2">307</strain>
    </source>
</reference>
<dbReference type="RefSeq" id="WP_015500475.1">
    <property type="nucleotide sequence ID" value="NC_020911.1"/>
</dbReference>
<dbReference type="eggNOG" id="ENOG5033RSX">
    <property type="taxonomic scope" value="Bacteria"/>
</dbReference>
<protein>
    <submittedName>
        <fullName evidence="1">Uncharacterized protein</fullName>
    </submittedName>
</protein>
<dbReference type="STRING" id="391626.OAN307_c29340"/>
<proteinExistence type="predicted"/>
<organism evidence="1 2">
    <name type="scientific">Octadecabacter antarcticus 307</name>
    <dbReference type="NCBI Taxonomy" id="391626"/>
    <lineage>
        <taxon>Bacteria</taxon>
        <taxon>Pseudomonadati</taxon>
        <taxon>Pseudomonadota</taxon>
        <taxon>Alphaproteobacteria</taxon>
        <taxon>Rhodobacterales</taxon>
        <taxon>Roseobacteraceae</taxon>
        <taxon>Octadecabacter</taxon>
    </lineage>
</organism>
<sequence>MLATVENHALIEVGITENLERFLPAGPVLEGQMLLGSAKMKKAITLLDTRLFISALRDTISYFSFVQSNGTISGGLDIKDITYGTFPLATTVQQAKLQNLTEQFILLFCANFLFKGNALEMLPAAMEIAEASGFSIRPEVLDRLRTDGPTPDFHTDLAKLLLIERLVATADRQGTPRQVYEVAFKSLQVAQQIGNYRVFAESLIPWLEQRWAFIWDRQRFLLSHPSLHEISIKTAINNEVGSSETKVAEILSAILPTLGIGNQSELAGTIAALPR</sequence>
<evidence type="ECO:0000313" key="2">
    <source>
        <dbReference type="Proteomes" id="UP000005307"/>
    </source>
</evidence>
<gene>
    <name evidence="1" type="ORF">OAN307_c29340</name>
</gene>
<evidence type="ECO:0000313" key="1">
    <source>
        <dbReference type="EMBL" id="AGI68486.1"/>
    </source>
</evidence>
<dbReference type="KEGG" id="oat:OAN307_c29340"/>
<dbReference type="EMBL" id="CP003740">
    <property type="protein sequence ID" value="AGI68486.1"/>
    <property type="molecule type" value="Genomic_DNA"/>
</dbReference>
<keyword evidence="2" id="KW-1185">Reference proteome</keyword>
<dbReference type="HOGENOM" id="CLU_1011341_0_0_5"/>
<dbReference type="AlphaFoldDB" id="M9RDN3"/>
<dbReference type="Proteomes" id="UP000005307">
    <property type="component" value="Chromosome"/>
</dbReference>
<accession>M9RDN3</accession>